<evidence type="ECO:0000313" key="3">
    <source>
        <dbReference type="Proteomes" id="UP000319817"/>
    </source>
</evidence>
<sequence>MRNQIQSRRRLRLERLEGRALMSADAFGWMGDQPLNYDRAFESAARQVDQTRGRTDSQQLQSRQFRGLENASRLSPNDTAVDSQRADRVFREGVSLHQERPSHGQPLSHPSRSQNHQPTNSVLVVYVFTPVSQARSIGSENTFGVSGLAPTNNAIVVSSSGPNSNEILSLGSGGLTGSTLQSSPQGEFVAPNSERDEVQRDGQPPSDGPLSTEGRLSTESPERQAVASDLSIDTSSETASALSRISATNEVVLVSLTQSDWGKFSFETGALTTEGLGGDSLDAASQTNRGSGFLRRIDEAIRQSGIDSWLDQSEATEFGLADLDDLIEQLSQADSAQPGGAARSVGGEIYDRVTSSSNNAWLNSISEMIRIEPNAGLSASSGIELDAESDEVPRPWAAGIGMYRAFDFAGMQTQFGDAVANVSVPIDSGAWNLTGDWTDTRELSPGLIETPIVSLNTSIAVGLAVGVLGIQYFRGRLRGQHDQHSYITHVGSGRSGGQ</sequence>
<keyword evidence="3" id="KW-1185">Reference proteome</keyword>
<name>A0A517NQT2_9BACT</name>
<dbReference type="Proteomes" id="UP000319817">
    <property type="component" value="Chromosome"/>
</dbReference>
<feature type="compositionally biased region" description="Polar residues" evidence="1">
    <location>
        <begin position="72"/>
        <end position="82"/>
    </location>
</feature>
<feature type="region of interest" description="Disordered" evidence="1">
    <location>
        <begin position="47"/>
        <end position="117"/>
    </location>
</feature>
<feature type="compositionally biased region" description="Polar residues" evidence="1">
    <location>
        <begin position="108"/>
        <end position="117"/>
    </location>
</feature>
<reference evidence="2 3" key="1">
    <citation type="submission" date="2019-02" db="EMBL/GenBank/DDBJ databases">
        <title>Deep-cultivation of Planctomycetes and their phenomic and genomic characterization uncovers novel biology.</title>
        <authorList>
            <person name="Wiegand S."/>
            <person name="Jogler M."/>
            <person name="Boedeker C."/>
            <person name="Pinto D."/>
            <person name="Vollmers J."/>
            <person name="Rivas-Marin E."/>
            <person name="Kohn T."/>
            <person name="Peeters S.H."/>
            <person name="Heuer A."/>
            <person name="Rast P."/>
            <person name="Oberbeckmann S."/>
            <person name="Bunk B."/>
            <person name="Jeske O."/>
            <person name="Meyerdierks A."/>
            <person name="Storesund J.E."/>
            <person name="Kallscheuer N."/>
            <person name="Luecker S."/>
            <person name="Lage O.M."/>
            <person name="Pohl T."/>
            <person name="Merkel B.J."/>
            <person name="Hornburger P."/>
            <person name="Mueller R.-W."/>
            <person name="Bruemmer F."/>
            <person name="Labrenz M."/>
            <person name="Spormann A.M."/>
            <person name="Op den Camp H."/>
            <person name="Overmann J."/>
            <person name="Amann R."/>
            <person name="Jetten M.S.M."/>
            <person name="Mascher T."/>
            <person name="Medema M.H."/>
            <person name="Devos D.P."/>
            <person name="Kaster A.-K."/>
            <person name="Ovreas L."/>
            <person name="Rohde M."/>
            <person name="Galperin M.Y."/>
            <person name="Jogler C."/>
        </authorList>
    </citation>
    <scope>NUCLEOTIDE SEQUENCE [LARGE SCALE GENOMIC DNA]</scope>
    <source>
        <strain evidence="2 3">K23_9</strain>
    </source>
</reference>
<organism evidence="2 3">
    <name type="scientific">Stieleria marina</name>
    <dbReference type="NCBI Taxonomy" id="1930275"/>
    <lineage>
        <taxon>Bacteria</taxon>
        <taxon>Pseudomonadati</taxon>
        <taxon>Planctomycetota</taxon>
        <taxon>Planctomycetia</taxon>
        <taxon>Pirellulales</taxon>
        <taxon>Pirellulaceae</taxon>
        <taxon>Stieleria</taxon>
    </lineage>
</organism>
<accession>A0A517NQT2</accession>
<dbReference type="RefSeq" id="WP_145417040.1">
    <property type="nucleotide sequence ID" value="NZ_CP036526.1"/>
</dbReference>
<dbReference type="AlphaFoldDB" id="A0A517NQT2"/>
<proteinExistence type="predicted"/>
<evidence type="ECO:0000313" key="2">
    <source>
        <dbReference type="EMBL" id="QDT09484.1"/>
    </source>
</evidence>
<gene>
    <name evidence="2" type="ORF">K239x_14300</name>
</gene>
<protein>
    <submittedName>
        <fullName evidence="2">Uncharacterized protein</fullName>
    </submittedName>
</protein>
<evidence type="ECO:0000256" key="1">
    <source>
        <dbReference type="SAM" id="MobiDB-lite"/>
    </source>
</evidence>
<feature type="region of interest" description="Disordered" evidence="1">
    <location>
        <begin position="168"/>
        <end position="232"/>
    </location>
</feature>
<dbReference type="EMBL" id="CP036526">
    <property type="protein sequence ID" value="QDT09484.1"/>
    <property type="molecule type" value="Genomic_DNA"/>
</dbReference>